<accession>A0A271J5Y2</accession>
<dbReference type="Proteomes" id="UP000216339">
    <property type="component" value="Unassembled WGS sequence"/>
</dbReference>
<dbReference type="SUPFAM" id="SSF55166">
    <property type="entry name" value="Hedgehog/DD-peptidase"/>
    <property type="match status" value="1"/>
</dbReference>
<organism evidence="1 2">
    <name type="scientific">Rubrivirga marina</name>
    <dbReference type="NCBI Taxonomy" id="1196024"/>
    <lineage>
        <taxon>Bacteria</taxon>
        <taxon>Pseudomonadati</taxon>
        <taxon>Rhodothermota</taxon>
        <taxon>Rhodothermia</taxon>
        <taxon>Rhodothermales</taxon>
        <taxon>Rubricoccaceae</taxon>
        <taxon>Rubrivirga</taxon>
    </lineage>
</organism>
<dbReference type="Gene3D" id="3.30.1380.10">
    <property type="match status" value="1"/>
</dbReference>
<gene>
    <name evidence="1" type="ORF">BSZ37_17370</name>
</gene>
<reference evidence="1 2" key="1">
    <citation type="submission" date="2016-11" db="EMBL/GenBank/DDBJ databases">
        <title>Study of marine rhodopsin-containing bacteria.</title>
        <authorList>
            <person name="Yoshizawa S."/>
            <person name="Kumagai Y."/>
            <person name="Kogure K."/>
        </authorList>
    </citation>
    <scope>NUCLEOTIDE SEQUENCE [LARGE SCALE GENOMIC DNA]</scope>
    <source>
        <strain evidence="1 2">SAORIC-28</strain>
    </source>
</reference>
<dbReference type="InterPro" id="IPR043769">
    <property type="entry name" value="DUF5715"/>
</dbReference>
<protein>
    <submittedName>
        <fullName evidence="1">Uncharacterized protein</fullName>
    </submittedName>
</protein>
<proteinExistence type="predicted"/>
<evidence type="ECO:0000313" key="1">
    <source>
        <dbReference type="EMBL" id="PAP78079.1"/>
    </source>
</evidence>
<comment type="caution">
    <text evidence="1">The sequence shown here is derived from an EMBL/GenBank/DDBJ whole genome shotgun (WGS) entry which is preliminary data.</text>
</comment>
<dbReference type="OrthoDB" id="1523789at2"/>
<dbReference type="EMBL" id="MQWD01000001">
    <property type="protein sequence ID" value="PAP78079.1"/>
    <property type="molecule type" value="Genomic_DNA"/>
</dbReference>
<dbReference type="InterPro" id="IPR009045">
    <property type="entry name" value="Zn_M74/Hedgehog-like"/>
</dbReference>
<dbReference type="RefSeq" id="WP_095511753.1">
    <property type="nucleotide sequence ID" value="NZ_MQWD01000001.1"/>
</dbReference>
<dbReference type="AlphaFoldDB" id="A0A271J5Y2"/>
<dbReference type="Pfam" id="PF18979">
    <property type="entry name" value="DUF5715"/>
    <property type="match status" value="1"/>
</dbReference>
<name>A0A271J5Y2_9BACT</name>
<sequence>MRQAALPLAALVLGLGLGWVLHTQTTPPAPPPPPAAGTAPAVDSLETFVARLRGRFEQLREPTSFEENRLRRPSTPSYTEHLDMADSLGVPPLESEADLDRHLRTGELVPLVDNEYYVLRVLEHSKPFVRPLMIERLEEIGERFQAELAEAGLPPYRFAISSALRTADLQDDLQQSNRNAATGRSSHEYGASVDLVYTRYALWPTAADTLTVPFSDAATPTAQRLAIRWADDLAGTYDDRLFGALARVLGRMQDEGELLVLLEDEQPVFHITIDGE</sequence>
<evidence type="ECO:0000313" key="2">
    <source>
        <dbReference type="Proteomes" id="UP000216339"/>
    </source>
</evidence>
<keyword evidence="2" id="KW-1185">Reference proteome</keyword>